<organism evidence="12 13">
    <name type="scientific">Acidimicrobium ferrooxidans (strain DSM 10331 / JCM 15462 / NBRC 103882 / ICP)</name>
    <dbReference type="NCBI Taxonomy" id="525909"/>
    <lineage>
        <taxon>Bacteria</taxon>
        <taxon>Bacillati</taxon>
        <taxon>Actinomycetota</taxon>
        <taxon>Acidimicrobiia</taxon>
        <taxon>Acidimicrobiales</taxon>
        <taxon>Acidimicrobiaceae</taxon>
        <taxon>Acidimicrobium</taxon>
    </lineage>
</organism>
<dbReference type="AlphaFoldDB" id="C7M0V2"/>
<comment type="function">
    <text evidence="11">Promotes RNA polymerase assembly. Latches the N- and C-terminal regions of the beta' subunit thereby facilitating its interaction with the beta and alpha subunits.</text>
</comment>
<dbReference type="STRING" id="525909.Afer_1694"/>
<keyword evidence="13" id="KW-1185">Reference proteome</keyword>
<evidence type="ECO:0000256" key="5">
    <source>
        <dbReference type="ARBA" id="ARBA00022679"/>
    </source>
</evidence>
<dbReference type="GO" id="GO:0000428">
    <property type="term" value="C:DNA-directed RNA polymerase complex"/>
    <property type="evidence" value="ECO:0007669"/>
    <property type="project" value="UniProtKB-KW"/>
</dbReference>
<dbReference type="GO" id="GO:0003899">
    <property type="term" value="F:DNA-directed RNA polymerase activity"/>
    <property type="evidence" value="ECO:0007669"/>
    <property type="project" value="UniProtKB-UniRule"/>
</dbReference>
<dbReference type="InterPro" id="IPR003716">
    <property type="entry name" value="DNA-dir_RNA_pol_omega"/>
</dbReference>
<evidence type="ECO:0000256" key="2">
    <source>
        <dbReference type="ARBA" id="ARBA00012418"/>
    </source>
</evidence>
<evidence type="ECO:0000256" key="3">
    <source>
        <dbReference type="ARBA" id="ARBA00013725"/>
    </source>
</evidence>
<evidence type="ECO:0000256" key="10">
    <source>
        <dbReference type="ARBA" id="ARBA00048552"/>
    </source>
</evidence>
<keyword evidence="6 11" id="KW-0548">Nucleotidyltransferase</keyword>
<dbReference type="PANTHER" id="PTHR34476:SF1">
    <property type="entry name" value="DNA-DIRECTED RNA POLYMERASE SUBUNIT OMEGA"/>
    <property type="match status" value="1"/>
</dbReference>
<evidence type="ECO:0000256" key="6">
    <source>
        <dbReference type="ARBA" id="ARBA00022695"/>
    </source>
</evidence>
<dbReference type="Gene3D" id="3.90.940.10">
    <property type="match status" value="1"/>
</dbReference>
<dbReference type="HOGENOM" id="CLU_125406_1_1_11"/>
<evidence type="ECO:0000313" key="12">
    <source>
        <dbReference type="EMBL" id="ACU54610.1"/>
    </source>
</evidence>
<dbReference type="KEGG" id="afo:Afer_1694"/>
<dbReference type="HAMAP" id="MF_00366">
    <property type="entry name" value="RNApol_bact_RpoZ"/>
    <property type="match status" value="1"/>
</dbReference>
<sequence length="94" mass="10167">MAEAGRSLLNPPIEELLEHTGSKFVLITLAARRARQINDYRTHLGEGLGAMIPPQVESDVAKPLSLAFEEIAAGMIVPDVVAEDVTELVEDEAE</sequence>
<keyword evidence="7 11" id="KW-0804">Transcription</keyword>
<comment type="similarity">
    <text evidence="1 11">Belongs to the RNA polymerase subunit omega family.</text>
</comment>
<dbReference type="Pfam" id="PF01192">
    <property type="entry name" value="RNA_pol_Rpb6"/>
    <property type="match status" value="1"/>
</dbReference>
<dbReference type="SUPFAM" id="SSF63562">
    <property type="entry name" value="RPB6/omega subunit-like"/>
    <property type="match status" value="1"/>
</dbReference>
<proteinExistence type="inferred from homology"/>
<dbReference type="eggNOG" id="COG1758">
    <property type="taxonomic scope" value="Bacteria"/>
</dbReference>
<reference evidence="12 13" key="1">
    <citation type="journal article" date="2009" name="Stand. Genomic Sci.">
        <title>Complete genome sequence of Acidimicrobium ferrooxidans type strain (ICP).</title>
        <authorList>
            <person name="Clum A."/>
            <person name="Nolan M."/>
            <person name="Lang E."/>
            <person name="Glavina Del Rio T."/>
            <person name="Tice H."/>
            <person name="Copeland A."/>
            <person name="Cheng J.F."/>
            <person name="Lucas S."/>
            <person name="Chen F."/>
            <person name="Bruce D."/>
            <person name="Goodwin L."/>
            <person name="Pitluck S."/>
            <person name="Ivanova N."/>
            <person name="Mavrommatis K."/>
            <person name="Mikhailova N."/>
            <person name="Pati A."/>
            <person name="Chen A."/>
            <person name="Palaniappan K."/>
            <person name="Goker M."/>
            <person name="Spring S."/>
            <person name="Land M."/>
            <person name="Hauser L."/>
            <person name="Chang Y.J."/>
            <person name="Jeffries C.C."/>
            <person name="Chain P."/>
            <person name="Bristow J."/>
            <person name="Eisen J.A."/>
            <person name="Markowitz V."/>
            <person name="Hugenholtz P."/>
            <person name="Kyrpides N.C."/>
            <person name="Klenk H.P."/>
            <person name="Lapidus A."/>
        </authorList>
    </citation>
    <scope>NUCLEOTIDE SEQUENCE [LARGE SCALE GENOMIC DNA]</scope>
    <source>
        <strain evidence="13">DSM 10331 / JCM 15462 / NBRC 103882 / ICP</strain>
    </source>
</reference>
<dbReference type="GO" id="GO:0003677">
    <property type="term" value="F:DNA binding"/>
    <property type="evidence" value="ECO:0007669"/>
    <property type="project" value="UniProtKB-UniRule"/>
</dbReference>
<dbReference type="EMBL" id="CP001631">
    <property type="protein sequence ID" value="ACU54610.1"/>
    <property type="molecule type" value="Genomic_DNA"/>
</dbReference>
<evidence type="ECO:0000256" key="11">
    <source>
        <dbReference type="HAMAP-Rule" id="MF_00366"/>
    </source>
</evidence>
<dbReference type="GO" id="GO:0006351">
    <property type="term" value="P:DNA-templated transcription"/>
    <property type="evidence" value="ECO:0007669"/>
    <property type="project" value="UniProtKB-UniRule"/>
</dbReference>
<dbReference type="NCBIfam" id="TIGR00690">
    <property type="entry name" value="rpoZ"/>
    <property type="match status" value="1"/>
</dbReference>
<comment type="subunit">
    <text evidence="8 11">The RNAP catalytic core consists of 2 alpha, 1 beta, 1 beta' and 1 omega subunit. When a sigma factor is associated with the core the holoenzyme is formed, which can initiate transcription.</text>
</comment>
<accession>C7M0V2</accession>
<protein>
    <recommendedName>
        <fullName evidence="3 11">DNA-directed RNA polymerase subunit omega</fullName>
        <shortName evidence="11">RNAP omega subunit</shortName>
        <ecNumber evidence="2 11">2.7.7.6</ecNumber>
    </recommendedName>
    <alternativeName>
        <fullName evidence="11">RNA polymerase omega subunit</fullName>
    </alternativeName>
    <alternativeName>
        <fullName evidence="9 11">Transcriptase subunit omega</fullName>
    </alternativeName>
</protein>
<dbReference type="RefSeq" id="WP_015799089.1">
    <property type="nucleotide sequence ID" value="NC_013124.1"/>
</dbReference>
<dbReference type="Proteomes" id="UP000000771">
    <property type="component" value="Chromosome"/>
</dbReference>
<dbReference type="EC" id="2.7.7.6" evidence="2 11"/>
<dbReference type="InterPro" id="IPR036161">
    <property type="entry name" value="RPB6/omega-like_sf"/>
</dbReference>
<keyword evidence="5 11" id="KW-0808">Transferase</keyword>
<evidence type="ECO:0000256" key="4">
    <source>
        <dbReference type="ARBA" id="ARBA00022478"/>
    </source>
</evidence>
<gene>
    <name evidence="11" type="primary">rpoZ</name>
    <name evidence="12" type="ordered locus">Afer_1694</name>
</gene>
<name>C7M0V2_ACIFD</name>
<dbReference type="PANTHER" id="PTHR34476">
    <property type="entry name" value="DNA-DIRECTED RNA POLYMERASE SUBUNIT OMEGA"/>
    <property type="match status" value="1"/>
</dbReference>
<evidence type="ECO:0000256" key="8">
    <source>
        <dbReference type="ARBA" id="ARBA00025935"/>
    </source>
</evidence>
<comment type="catalytic activity">
    <reaction evidence="10 11">
        <text>RNA(n) + a ribonucleoside 5'-triphosphate = RNA(n+1) + diphosphate</text>
        <dbReference type="Rhea" id="RHEA:21248"/>
        <dbReference type="Rhea" id="RHEA-COMP:14527"/>
        <dbReference type="Rhea" id="RHEA-COMP:17342"/>
        <dbReference type="ChEBI" id="CHEBI:33019"/>
        <dbReference type="ChEBI" id="CHEBI:61557"/>
        <dbReference type="ChEBI" id="CHEBI:140395"/>
        <dbReference type="EC" id="2.7.7.6"/>
    </reaction>
</comment>
<dbReference type="InterPro" id="IPR006110">
    <property type="entry name" value="Pol_omega/Rpo6/RPB6"/>
</dbReference>
<evidence type="ECO:0000256" key="1">
    <source>
        <dbReference type="ARBA" id="ARBA00006711"/>
    </source>
</evidence>
<evidence type="ECO:0000313" key="13">
    <source>
        <dbReference type="Proteomes" id="UP000000771"/>
    </source>
</evidence>
<keyword evidence="4 11" id="KW-0240">DNA-directed RNA polymerase</keyword>
<dbReference type="SMART" id="SM01409">
    <property type="entry name" value="RNA_pol_Rpb6"/>
    <property type="match status" value="1"/>
</dbReference>
<evidence type="ECO:0000256" key="7">
    <source>
        <dbReference type="ARBA" id="ARBA00023163"/>
    </source>
</evidence>
<evidence type="ECO:0000256" key="9">
    <source>
        <dbReference type="ARBA" id="ARBA00029924"/>
    </source>
</evidence>